<dbReference type="EMBL" id="MCFI01000011">
    <property type="protein sequence ID" value="ORY81584.1"/>
    <property type="molecule type" value="Genomic_DNA"/>
</dbReference>
<evidence type="ECO:0000313" key="2">
    <source>
        <dbReference type="Proteomes" id="UP000193685"/>
    </source>
</evidence>
<reference evidence="1 2" key="1">
    <citation type="submission" date="2016-07" db="EMBL/GenBank/DDBJ databases">
        <title>Pervasive Adenine N6-methylation of Active Genes in Fungi.</title>
        <authorList>
            <consortium name="DOE Joint Genome Institute"/>
            <person name="Mondo S.J."/>
            <person name="Dannebaum R.O."/>
            <person name="Kuo R.C."/>
            <person name="Labutti K."/>
            <person name="Haridas S."/>
            <person name="Kuo A."/>
            <person name="Salamov A."/>
            <person name="Ahrendt S.R."/>
            <person name="Lipzen A."/>
            <person name="Sullivan W."/>
            <person name="Andreopoulos W.B."/>
            <person name="Clum A."/>
            <person name="Lindquist E."/>
            <person name="Daum C."/>
            <person name="Ramamoorthy G.K."/>
            <person name="Gryganskyi A."/>
            <person name="Culley D."/>
            <person name="Magnuson J.K."/>
            <person name="James T.Y."/>
            <person name="O'Malley M.A."/>
            <person name="Stajich J.E."/>
            <person name="Spatafora J.W."/>
            <person name="Visel A."/>
            <person name="Grigoriev I.V."/>
        </authorList>
    </citation>
    <scope>NUCLEOTIDE SEQUENCE [LARGE SCALE GENOMIC DNA]</scope>
    <source>
        <strain evidence="1 2">12-1054</strain>
    </source>
</reference>
<proteinExistence type="predicted"/>
<dbReference type="RefSeq" id="XP_040724960.1">
    <property type="nucleotide sequence ID" value="XM_040869501.1"/>
</dbReference>
<dbReference type="AlphaFoldDB" id="A0A1Y2FDT4"/>
<accession>A0A1Y2FDT4</accession>
<dbReference type="GeneID" id="63786100"/>
<keyword evidence="2" id="KW-1185">Reference proteome</keyword>
<comment type="caution">
    <text evidence="1">The sequence shown here is derived from an EMBL/GenBank/DDBJ whole genome shotgun (WGS) entry which is preliminary data.</text>
</comment>
<organism evidence="1 2">
    <name type="scientific">Protomyces lactucae-debilis</name>
    <dbReference type="NCBI Taxonomy" id="2754530"/>
    <lineage>
        <taxon>Eukaryota</taxon>
        <taxon>Fungi</taxon>
        <taxon>Dikarya</taxon>
        <taxon>Ascomycota</taxon>
        <taxon>Taphrinomycotina</taxon>
        <taxon>Taphrinomycetes</taxon>
        <taxon>Taphrinales</taxon>
        <taxon>Protomycetaceae</taxon>
        <taxon>Protomyces</taxon>
    </lineage>
</organism>
<name>A0A1Y2FDT4_PROLT</name>
<dbReference type="Proteomes" id="UP000193685">
    <property type="component" value="Unassembled WGS sequence"/>
</dbReference>
<sequence length="96" mass="11037">MSFRRVKPPSCLLASVFDRILRWLLLPSAHFCTIMSENVSQVFFCMLSVSAVRESECACPSIMQARICEAAFAYQVPSMLCRSAPFWHCIVVNWKW</sequence>
<protein>
    <submittedName>
        <fullName evidence="1">Uncharacterized protein</fullName>
    </submittedName>
</protein>
<evidence type="ECO:0000313" key="1">
    <source>
        <dbReference type="EMBL" id="ORY81584.1"/>
    </source>
</evidence>
<gene>
    <name evidence="1" type="ORF">BCR37DRAFT_380479</name>
</gene>